<dbReference type="PANTHER" id="PTHR12713">
    <property type="entry name" value="VACUOLAR ATP SYNTHASE SUBUNIT G"/>
    <property type="match status" value="1"/>
</dbReference>
<dbReference type="GO" id="GO:0097401">
    <property type="term" value="P:synaptic vesicle lumen acidification"/>
    <property type="evidence" value="ECO:0007669"/>
    <property type="project" value="TreeGrafter"/>
</dbReference>
<gene>
    <name evidence="7" type="ORF">MSPICULIGERA_LOCUS15875</name>
</gene>
<keyword evidence="8" id="KW-1185">Reference proteome</keyword>
<comment type="caution">
    <text evidence="7">The sequence shown here is derived from an EMBL/GenBank/DDBJ whole genome shotgun (WGS) entry which is preliminary data.</text>
</comment>
<comment type="similarity">
    <text evidence="1 5">Belongs to the V-ATPase G subunit family.</text>
</comment>
<evidence type="ECO:0000313" key="7">
    <source>
        <dbReference type="EMBL" id="CAJ0577605.1"/>
    </source>
</evidence>
<keyword evidence="4 5" id="KW-0406">Ion transport</keyword>
<dbReference type="FunFam" id="1.20.5.2950:FF:000001">
    <property type="entry name" value="V-type proton ATPase subunit G"/>
    <property type="match status" value="1"/>
</dbReference>
<dbReference type="Pfam" id="PF03179">
    <property type="entry name" value="V-ATPase_G"/>
    <property type="match status" value="1"/>
</dbReference>
<dbReference type="GO" id="GO:0098793">
    <property type="term" value="C:presynapse"/>
    <property type="evidence" value="ECO:0007669"/>
    <property type="project" value="GOC"/>
</dbReference>
<evidence type="ECO:0000256" key="5">
    <source>
        <dbReference type="RuleBase" id="RU364019"/>
    </source>
</evidence>
<proteinExistence type="inferred from homology"/>
<dbReference type="PANTHER" id="PTHR12713:SF11">
    <property type="entry name" value="V-TYPE PROTON ATPASE SUBUNIT G"/>
    <property type="match status" value="1"/>
</dbReference>
<dbReference type="InterPro" id="IPR005124">
    <property type="entry name" value="V-ATPase_G"/>
</dbReference>
<comment type="function">
    <text evidence="5">Subunit of the V1 complex of vacuolar(H+)-ATPase (V-ATPase), a multisubunit enzyme composed of a peripheral complex (V1) that hydrolyzes ATP and a membrane integral complex (V0) that translocates protons. V-ATPase is responsible for acidifying and maintaining the pH of intracellular compartments and in some cell types, is targeted to the plasma membrane, where it is responsible for acidifying the extracellular environment.</text>
</comment>
<name>A0AA36G6J3_9BILA</name>
<dbReference type="Proteomes" id="UP001177023">
    <property type="component" value="Unassembled WGS sequence"/>
</dbReference>
<feature type="compositionally biased region" description="Basic residues" evidence="6">
    <location>
        <begin position="26"/>
        <end position="35"/>
    </location>
</feature>
<organism evidence="7 8">
    <name type="scientific">Mesorhabditis spiculigera</name>
    <dbReference type="NCBI Taxonomy" id="96644"/>
    <lineage>
        <taxon>Eukaryota</taxon>
        <taxon>Metazoa</taxon>
        <taxon>Ecdysozoa</taxon>
        <taxon>Nematoda</taxon>
        <taxon>Chromadorea</taxon>
        <taxon>Rhabditida</taxon>
        <taxon>Rhabditina</taxon>
        <taxon>Rhabditomorpha</taxon>
        <taxon>Rhabditoidea</taxon>
        <taxon>Rhabditidae</taxon>
        <taxon>Mesorhabditinae</taxon>
        <taxon>Mesorhabditis</taxon>
    </lineage>
</organism>
<evidence type="ECO:0000256" key="4">
    <source>
        <dbReference type="ARBA" id="ARBA00023065"/>
    </source>
</evidence>
<feature type="region of interest" description="Disordered" evidence="6">
    <location>
        <begin position="22"/>
        <end position="45"/>
    </location>
</feature>
<dbReference type="GO" id="GO:0000221">
    <property type="term" value="C:vacuolar proton-transporting V-type ATPase, V1 domain"/>
    <property type="evidence" value="ECO:0007669"/>
    <property type="project" value="TreeGrafter"/>
</dbReference>
<evidence type="ECO:0000256" key="2">
    <source>
        <dbReference type="ARBA" id="ARBA00022448"/>
    </source>
</evidence>
<dbReference type="GO" id="GO:0016887">
    <property type="term" value="F:ATP hydrolysis activity"/>
    <property type="evidence" value="ECO:0007669"/>
    <property type="project" value="TreeGrafter"/>
</dbReference>
<dbReference type="Gene3D" id="1.20.5.2950">
    <property type="match status" value="1"/>
</dbReference>
<sequence length="132" mass="15544">MAAQTQGIQQLLAAEKRAAEKINEARKRKTQRLKQAKQEAQQEVEKYRQERETEFKGFEQKYLGTKEDIEAQIRKDTEAEIDNMKRTVQQNKQQVIVRLLQLVRNLPANSHKRFITTSSLSNSYQWIIPFLP</sequence>
<reference evidence="7" key="1">
    <citation type="submission" date="2023-06" db="EMBL/GenBank/DDBJ databases">
        <authorList>
            <person name="Delattre M."/>
        </authorList>
    </citation>
    <scope>NUCLEOTIDE SEQUENCE</scope>
    <source>
        <strain evidence="7">AF72</strain>
    </source>
</reference>
<evidence type="ECO:0000256" key="6">
    <source>
        <dbReference type="SAM" id="MobiDB-lite"/>
    </source>
</evidence>
<dbReference type="NCBIfam" id="TIGR01147">
    <property type="entry name" value="V_ATP_synt_G"/>
    <property type="match status" value="1"/>
</dbReference>
<accession>A0AA36G6J3</accession>
<keyword evidence="2 5" id="KW-0813">Transport</keyword>
<protein>
    <recommendedName>
        <fullName evidence="5">V-type proton ATPase subunit G</fullName>
    </recommendedName>
</protein>
<keyword evidence="3 5" id="KW-0375">Hydrogen ion transport</keyword>
<evidence type="ECO:0000313" key="8">
    <source>
        <dbReference type="Proteomes" id="UP001177023"/>
    </source>
</evidence>
<comment type="subunit">
    <text evidence="5">V-ATPase is a heteromultimeric enzyme made up of two complexes: the ATP-hydrolytic V1 complex and the proton translocation V0 complex.</text>
</comment>
<dbReference type="AlphaFoldDB" id="A0AA36G6J3"/>
<evidence type="ECO:0000256" key="1">
    <source>
        <dbReference type="ARBA" id="ARBA00010066"/>
    </source>
</evidence>
<evidence type="ECO:0000256" key="3">
    <source>
        <dbReference type="ARBA" id="ARBA00022781"/>
    </source>
</evidence>
<feature type="non-terminal residue" evidence="7">
    <location>
        <position position="132"/>
    </location>
</feature>
<dbReference type="EMBL" id="CATQJA010002651">
    <property type="protein sequence ID" value="CAJ0577605.1"/>
    <property type="molecule type" value="Genomic_DNA"/>
</dbReference>
<dbReference type="GO" id="GO:0046961">
    <property type="term" value="F:proton-transporting ATPase activity, rotational mechanism"/>
    <property type="evidence" value="ECO:0007669"/>
    <property type="project" value="InterPro"/>
</dbReference>